<comment type="caution">
    <text evidence="1">The sequence shown here is derived from an EMBL/GenBank/DDBJ whole genome shotgun (WGS) entry which is preliminary data.</text>
</comment>
<sequence length="70" mass="7320">MRPAQGAKVIAIVSAAAGFRYHMVDRLSLSGDAFVKTVETHIAIAFQYPLANVLPSRAVATLVAGLPGLV</sequence>
<organism evidence="1 2">
    <name type="scientific">Lonsdalea populi</name>
    <dbReference type="NCBI Taxonomy" id="1172565"/>
    <lineage>
        <taxon>Bacteria</taxon>
        <taxon>Pseudomonadati</taxon>
        <taxon>Pseudomonadota</taxon>
        <taxon>Gammaproteobacteria</taxon>
        <taxon>Enterobacterales</taxon>
        <taxon>Pectobacteriaceae</taxon>
        <taxon>Lonsdalea</taxon>
    </lineage>
</organism>
<accession>A0ABX9ETQ0</accession>
<keyword evidence="2" id="KW-1185">Reference proteome</keyword>
<dbReference type="Proteomes" id="UP000250186">
    <property type="component" value="Unassembled WGS sequence"/>
</dbReference>
<reference evidence="1 2" key="1">
    <citation type="submission" date="2016-02" db="EMBL/GenBank/DDBJ databases">
        <title>Species-wide whole genome sequencing reveals diversity, host range in Lonsdalea quercina.</title>
        <authorList>
            <person name="Li Y."/>
        </authorList>
    </citation>
    <scope>NUCLEOTIDE SEQUENCE [LARGE SCALE GENOMIC DNA]</scope>
    <source>
        <strain evidence="1 2">CFCC 12721</strain>
    </source>
</reference>
<proteinExistence type="predicted"/>
<evidence type="ECO:0000313" key="1">
    <source>
        <dbReference type="EMBL" id="RAT38307.1"/>
    </source>
</evidence>
<gene>
    <name evidence="1" type="ORF">AU492_00595</name>
</gene>
<evidence type="ECO:0000313" key="2">
    <source>
        <dbReference type="Proteomes" id="UP000250186"/>
    </source>
</evidence>
<protein>
    <submittedName>
        <fullName evidence="1">Uncharacterized protein</fullName>
    </submittedName>
</protein>
<dbReference type="EMBL" id="LUSW01000001">
    <property type="protein sequence ID" value="RAT38307.1"/>
    <property type="molecule type" value="Genomic_DNA"/>
</dbReference>
<name>A0ABX9ETQ0_9GAMM</name>